<dbReference type="Pfam" id="PF14478">
    <property type="entry name" value="DUF4430"/>
    <property type="match status" value="1"/>
</dbReference>
<evidence type="ECO:0000313" key="3">
    <source>
        <dbReference type="Proteomes" id="UP000475928"/>
    </source>
</evidence>
<feature type="domain" description="Transcobalamin-like C-terminal" evidence="1">
    <location>
        <begin position="55"/>
        <end position="120"/>
    </location>
</feature>
<accession>A0A6A0B4H8</accession>
<reference evidence="2 3" key="1">
    <citation type="submission" date="2020-02" db="EMBL/GenBank/DDBJ databases">
        <title>Draft genome sequence of Lactococcus sp. Hs20B0-1.</title>
        <authorList>
            <person name="Noda S."/>
            <person name="Yuki M."/>
            <person name="Ohkuma M."/>
        </authorList>
    </citation>
    <scope>NUCLEOTIDE SEQUENCE [LARGE SCALE GENOMIC DNA]</scope>
    <source>
        <strain evidence="2 3">Hs20B0-1</strain>
    </source>
</reference>
<proteinExistence type="predicted"/>
<dbReference type="InterPro" id="IPR027954">
    <property type="entry name" value="Transcobalamin-like_C"/>
</dbReference>
<comment type="caution">
    <text evidence="2">The sequence shown here is derived from an EMBL/GenBank/DDBJ whole genome shotgun (WGS) entry which is preliminary data.</text>
</comment>
<dbReference type="Proteomes" id="UP000475928">
    <property type="component" value="Unassembled WGS sequence"/>
</dbReference>
<dbReference type="AlphaFoldDB" id="A0A6A0B4H8"/>
<gene>
    <name evidence="2" type="ORF">Hs20B_00030</name>
</gene>
<protein>
    <recommendedName>
        <fullName evidence="1">Transcobalamin-like C-terminal domain-containing protein</fullName>
    </recommendedName>
</protein>
<evidence type="ECO:0000259" key="1">
    <source>
        <dbReference type="Pfam" id="PF14478"/>
    </source>
</evidence>
<keyword evidence="3" id="KW-1185">Reference proteome</keyword>
<dbReference type="EMBL" id="BLLH01000001">
    <property type="protein sequence ID" value="GFH39605.1"/>
    <property type="molecule type" value="Genomic_DNA"/>
</dbReference>
<name>A0A6A0B4H8_9LACT</name>
<sequence length="123" mass="13825">MKKVLVTLFSIIISIIFLTGCQEKQKTQTASHATLTIQFDKKTVKTYKNLIVTTDETVLDCLKSESKVTVESGVITKIDDISQVEKSNLYWLFKVNGKLSDKGAAETPVRNGDKIEFYLGKFE</sequence>
<organism evidence="2 3">
    <name type="scientific">Pseudolactococcus insecticola</name>
    <dbReference type="NCBI Taxonomy" id="2709158"/>
    <lineage>
        <taxon>Bacteria</taxon>
        <taxon>Bacillati</taxon>
        <taxon>Bacillota</taxon>
        <taxon>Bacilli</taxon>
        <taxon>Lactobacillales</taxon>
        <taxon>Streptococcaceae</taxon>
        <taxon>Pseudolactococcus</taxon>
    </lineage>
</organism>
<dbReference type="RefSeq" id="WP_172354387.1">
    <property type="nucleotide sequence ID" value="NZ_BLLH01000001.1"/>
</dbReference>
<dbReference type="Gene3D" id="2.170.130.30">
    <property type="match status" value="1"/>
</dbReference>
<dbReference type="PROSITE" id="PS51257">
    <property type="entry name" value="PROKAR_LIPOPROTEIN"/>
    <property type="match status" value="1"/>
</dbReference>
<evidence type="ECO:0000313" key="2">
    <source>
        <dbReference type="EMBL" id="GFH39605.1"/>
    </source>
</evidence>